<reference evidence="1 2" key="1">
    <citation type="submission" date="2013-02" db="EMBL/GenBank/DDBJ databases">
        <title>Genome sequence of Clostridium saccharoperbutylacetonicum N1-4(HMT).</title>
        <authorList>
            <person name="Poehlein A."/>
            <person name="Daniel R."/>
        </authorList>
    </citation>
    <scope>NUCLEOTIDE SEQUENCE [LARGE SCALE GENOMIC DNA]</scope>
    <source>
        <strain evidence="2">N1-4(HMT)</strain>
    </source>
</reference>
<dbReference type="EMBL" id="CP004121">
    <property type="protein sequence ID" value="AGF56617.1"/>
    <property type="molecule type" value="Genomic_DNA"/>
</dbReference>
<organism evidence="1 2">
    <name type="scientific">Clostridium saccharoperbutylacetonicum N1-4(HMT)</name>
    <dbReference type="NCBI Taxonomy" id="931276"/>
    <lineage>
        <taxon>Bacteria</taxon>
        <taxon>Bacillati</taxon>
        <taxon>Bacillota</taxon>
        <taxon>Clostridia</taxon>
        <taxon>Eubacteriales</taxon>
        <taxon>Clostridiaceae</taxon>
        <taxon>Clostridium</taxon>
    </lineage>
</organism>
<evidence type="ECO:0000313" key="1">
    <source>
        <dbReference type="EMBL" id="AGF56617.1"/>
    </source>
</evidence>
<dbReference type="PATRIC" id="fig|931276.5.peg.2870"/>
<evidence type="ECO:0008006" key="3">
    <source>
        <dbReference type="Google" id="ProtNLM"/>
    </source>
</evidence>
<name>M1MYY8_9CLOT</name>
<dbReference type="STRING" id="36745.CLSAP_26070"/>
<dbReference type="RefSeq" id="WP_015392936.1">
    <property type="nucleotide sequence ID" value="NC_020291.1"/>
</dbReference>
<dbReference type="OrthoDB" id="1883199at2"/>
<dbReference type="AlphaFoldDB" id="M1MYY8"/>
<protein>
    <recommendedName>
        <fullName evidence="3">DUF4179 domain-containing protein</fullName>
    </recommendedName>
</protein>
<proteinExistence type="predicted"/>
<dbReference type="Gene3D" id="2.60.40.1630">
    <property type="entry name" value="bacillus anthracis domain"/>
    <property type="match status" value="1"/>
</dbReference>
<gene>
    <name evidence="1" type="ORF">Cspa_c28540</name>
</gene>
<accession>M1MYY8</accession>
<evidence type="ECO:0000313" key="2">
    <source>
        <dbReference type="Proteomes" id="UP000011728"/>
    </source>
</evidence>
<dbReference type="Proteomes" id="UP000011728">
    <property type="component" value="Chromosome"/>
</dbReference>
<keyword evidence="2" id="KW-1185">Reference proteome</keyword>
<sequence>MINKKLSKTLGPILGIMGFMLAIGVMESPVFADTSTTSQISNVTTQAAVTSTQNNDYYININKVVTQNGIKVTLDKALASKHNIKAIIKIESDKPFDKSSYSDSIYELTYDNDFDCRSDNVSKKYIDDKTMIITLEKDNYKNEYSPKGNIRVDVALSKYKVNIGIESPVDFTDSFKNVFEKKISGKIPGFNYTLNSIEADVIGTKINYTEPKWDEAKSSNEDSIWNSIMLLKLGDKYYKIDSNGNYSGSSDTLMGNYKTNLATYDLVKDEKNISIIPLISYMTTDDFKDVDKNSHDLDSTTTKDKKNNVNYPKDYKFSDETKGEIYKIERTNGLLKVYLKGSSEKESLLMANSMFIHYTYAKDEKNHTYINNNDIVLYKDSNEALGYIVEIKDPEKDRELNINLDDSIRLIDKYKLENEIKLTD</sequence>
<dbReference type="eggNOG" id="ENOG5030G7H">
    <property type="taxonomic scope" value="Bacteria"/>
</dbReference>
<dbReference type="HOGENOM" id="CLU_646726_0_0_9"/>
<dbReference type="KEGG" id="csr:Cspa_c28540"/>